<dbReference type="EMBL" id="LGFU01000185">
    <property type="protein sequence ID" value="KUK45694.1"/>
    <property type="molecule type" value="Genomic_DNA"/>
</dbReference>
<dbReference type="InterPro" id="IPR003489">
    <property type="entry name" value="RHF/RaiA"/>
</dbReference>
<dbReference type="Proteomes" id="UP000064249">
    <property type="component" value="Unassembled WGS sequence"/>
</dbReference>
<dbReference type="InterPro" id="IPR050574">
    <property type="entry name" value="HPF/YfiA_ribosome-assoc"/>
</dbReference>
<comment type="caution">
    <text evidence="2">The sequence shown here is derived from an EMBL/GenBank/DDBJ whole genome shotgun (WGS) entry which is preliminary data.</text>
</comment>
<reference evidence="2 3" key="1">
    <citation type="journal article" date="2015" name="MBio">
        <title>Genome-Resolved Metagenomic Analysis Reveals Roles for Candidate Phyla and Other Microbial Community Members in Biogeochemical Transformations in Oil Reservoirs.</title>
        <authorList>
            <person name="Hu P."/>
            <person name="Tom L."/>
            <person name="Singh A."/>
            <person name="Thomas B.C."/>
            <person name="Baker B.J."/>
            <person name="Piceno Y.M."/>
            <person name="Andersen G.L."/>
            <person name="Banfield J.F."/>
        </authorList>
    </citation>
    <scope>NUCLEOTIDE SEQUENCE [LARGE SCALE GENOMIC DNA]</scope>
    <source>
        <strain evidence="2">46_16</strain>
    </source>
</reference>
<dbReference type="AlphaFoldDB" id="A0A101FWI0"/>
<keyword evidence="1" id="KW-0810">Translation regulation</keyword>
<dbReference type="PANTHER" id="PTHR33231:SF1">
    <property type="entry name" value="30S RIBOSOMAL PROTEIN"/>
    <property type="match status" value="1"/>
</dbReference>
<dbReference type="PANTHER" id="PTHR33231">
    <property type="entry name" value="30S RIBOSOMAL PROTEIN"/>
    <property type="match status" value="1"/>
</dbReference>
<dbReference type="GO" id="GO:0022627">
    <property type="term" value="C:cytosolic small ribosomal subunit"/>
    <property type="evidence" value="ECO:0007669"/>
    <property type="project" value="TreeGrafter"/>
</dbReference>
<organism evidence="2 3">
    <name type="scientific">Anaerolinea thermophila</name>
    <dbReference type="NCBI Taxonomy" id="167964"/>
    <lineage>
        <taxon>Bacteria</taxon>
        <taxon>Bacillati</taxon>
        <taxon>Chloroflexota</taxon>
        <taxon>Anaerolineae</taxon>
        <taxon>Anaerolineales</taxon>
        <taxon>Anaerolineaceae</taxon>
        <taxon>Anaerolinea</taxon>
    </lineage>
</organism>
<dbReference type="NCBIfam" id="TIGR00741">
    <property type="entry name" value="yfiA"/>
    <property type="match status" value="1"/>
</dbReference>
<dbReference type="Gene3D" id="3.30.160.100">
    <property type="entry name" value="Ribosome hibernation promotion factor-like"/>
    <property type="match status" value="1"/>
</dbReference>
<dbReference type="GO" id="GO:0045900">
    <property type="term" value="P:negative regulation of translational elongation"/>
    <property type="evidence" value="ECO:0007669"/>
    <property type="project" value="TreeGrafter"/>
</dbReference>
<dbReference type="SUPFAM" id="SSF69754">
    <property type="entry name" value="Ribosome binding protein Y (YfiA homologue)"/>
    <property type="match status" value="1"/>
</dbReference>
<protein>
    <submittedName>
        <fullName evidence="2">Sigma-54 modulation protein</fullName>
    </submittedName>
</protein>
<sequence>MTVKIDIFTKNLELSDRLNDYVVTKVEKLEKFLDEVDECRVDLSYIKTARNANDRHVAQLTLRGKGFILRSEERSDSMFSAVDAALDKMRRQIRRYKGKRARGRGDGQTIAEAIEMGYPEEIEAETEESPVIARRKRFMLVPMDELEAVEQMKLLG</sequence>
<accession>A0A101FWI0</accession>
<feature type="non-terminal residue" evidence="2">
    <location>
        <position position="156"/>
    </location>
</feature>
<evidence type="ECO:0000313" key="3">
    <source>
        <dbReference type="Proteomes" id="UP000064249"/>
    </source>
</evidence>
<proteinExistence type="predicted"/>
<dbReference type="CDD" id="cd00552">
    <property type="entry name" value="RaiA"/>
    <property type="match status" value="1"/>
</dbReference>
<dbReference type="InterPro" id="IPR036567">
    <property type="entry name" value="RHF-like"/>
</dbReference>
<name>A0A101FWI0_9CHLR</name>
<evidence type="ECO:0000313" key="2">
    <source>
        <dbReference type="EMBL" id="KUK45694.1"/>
    </source>
</evidence>
<dbReference type="Pfam" id="PF02482">
    <property type="entry name" value="Ribosomal_S30AE"/>
    <property type="match status" value="1"/>
</dbReference>
<dbReference type="GO" id="GO:0043024">
    <property type="term" value="F:ribosomal small subunit binding"/>
    <property type="evidence" value="ECO:0007669"/>
    <property type="project" value="TreeGrafter"/>
</dbReference>
<evidence type="ECO:0000256" key="1">
    <source>
        <dbReference type="ARBA" id="ARBA00022845"/>
    </source>
</evidence>
<gene>
    <name evidence="2" type="ORF">XD73_1428</name>
</gene>